<name>A0A8S0ZJ76_ARCPL</name>
<organism evidence="2 4">
    <name type="scientific">Arctia plantaginis</name>
    <name type="common">Wood tiger moth</name>
    <name type="synonym">Phalaena plantaginis</name>
    <dbReference type="NCBI Taxonomy" id="874455"/>
    <lineage>
        <taxon>Eukaryota</taxon>
        <taxon>Metazoa</taxon>
        <taxon>Ecdysozoa</taxon>
        <taxon>Arthropoda</taxon>
        <taxon>Hexapoda</taxon>
        <taxon>Insecta</taxon>
        <taxon>Pterygota</taxon>
        <taxon>Neoptera</taxon>
        <taxon>Endopterygota</taxon>
        <taxon>Lepidoptera</taxon>
        <taxon>Glossata</taxon>
        <taxon>Ditrysia</taxon>
        <taxon>Noctuoidea</taxon>
        <taxon>Erebidae</taxon>
        <taxon>Arctiinae</taxon>
        <taxon>Arctia</taxon>
    </lineage>
</organism>
<keyword evidence="4" id="KW-1185">Reference proteome</keyword>
<evidence type="ECO:0000313" key="4">
    <source>
        <dbReference type="Proteomes" id="UP000494106"/>
    </source>
</evidence>
<proteinExistence type="predicted"/>
<dbReference type="EMBL" id="CADEBC010000438">
    <property type="protein sequence ID" value="CAB3231366.1"/>
    <property type="molecule type" value="Genomic_DNA"/>
</dbReference>
<dbReference type="OrthoDB" id="10462643at2759"/>
<evidence type="ECO:0000313" key="3">
    <source>
        <dbReference type="EMBL" id="CAB3237488.1"/>
    </source>
</evidence>
<sequence>MKSPPESCPRHDNGIYRRIGGCAGGDREAPAGAHRPPRPLRLELCPARLSPRRTPLATNAPHAARASLTY</sequence>
<feature type="region of interest" description="Disordered" evidence="1">
    <location>
        <begin position="1"/>
        <end position="39"/>
    </location>
</feature>
<accession>A0A8S0ZJ76</accession>
<comment type="caution">
    <text evidence="2">The sequence shown here is derived from an EMBL/GenBank/DDBJ whole genome shotgun (WGS) entry which is preliminary data.</text>
</comment>
<dbReference type="AlphaFoldDB" id="A0A8S0ZJ76"/>
<dbReference type="Proteomes" id="UP000494106">
    <property type="component" value="Unassembled WGS sequence"/>
</dbReference>
<evidence type="ECO:0000256" key="1">
    <source>
        <dbReference type="SAM" id="MobiDB-lite"/>
    </source>
</evidence>
<protein>
    <submittedName>
        <fullName evidence="2">Uncharacterized protein</fullName>
    </submittedName>
</protein>
<reference evidence="4 5" key="1">
    <citation type="submission" date="2020-04" db="EMBL/GenBank/DDBJ databases">
        <authorList>
            <person name="Wallbank WR R."/>
            <person name="Pardo Diaz C."/>
            <person name="Kozak K."/>
            <person name="Martin S."/>
            <person name="Jiggins C."/>
            <person name="Moest M."/>
            <person name="Warren A I."/>
            <person name="Byers J.R.P. K."/>
            <person name="Montejo-Kovacevich G."/>
            <person name="Yen C E."/>
        </authorList>
    </citation>
    <scope>NUCLEOTIDE SEQUENCE [LARGE SCALE GENOMIC DNA]</scope>
</reference>
<evidence type="ECO:0000313" key="2">
    <source>
        <dbReference type="EMBL" id="CAB3231366.1"/>
    </source>
</evidence>
<evidence type="ECO:0000313" key="5">
    <source>
        <dbReference type="Proteomes" id="UP000494256"/>
    </source>
</evidence>
<gene>
    <name evidence="2" type="ORF">APLA_LOCUS4448</name>
    <name evidence="3" type="ORF">APLA_LOCUS7901</name>
</gene>
<dbReference type="EMBL" id="CADEBD010000303">
    <property type="protein sequence ID" value="CAB3237488.1"/>
    <property type="molecule type" value="Genomic_DNA"/>
</dbReference>
<dbReference type="Proteomes" id="UP000494256">
    <property type="component" value="Unassembled WGS sequence"/>
</dbReference>